<evidence type="ECO:0000256" key="3">
    <source>
        <dbReference type="ARBA" id="ARBA00022475"/>
    </source>
</evidence>
<dbReference type="PANTHER" id="PTHR10590:SF4">
    <property type="entry name" value="SOLUTE CARRIER FAMILY 28 MEMBER 3"/>
    <property type="match status" value="1"/>
</dbReference>
<comment type="caution">
    <text evidence="10">The sequence shown here is derived from an EMBL/GenBank/DDBJ whole genome shotgun (WGS) entry which is preliminary data.</text>
</comment>
<reference evidence="10" key="1">
    <citation type="journal article" date="2023" name="Mol. Biol. Evol.">
        <title>Third-Generation Sequencing Reveals the Adaptive Role of the Epigenome in Three Deep-Sea Polychaetes.</title>
        <authorList>
            <person name="Perez M."/>
            <person name="Aroh O."/>
            <person name="Sun Y."/>
            <person name="Lan Y."/>
            <person name="Juniper S.K."/>
            <person name="Young C.R."/>
            <person name="Angers B."/>
            <person name="Qian P.Y."/>
        </authorList>
    </citation>
    <scope>NUCLEOTIDE SEQUENCE</scope>
    <source>
        <strain evidence="10">P08H-3</strain>
    </source>
</reference>
<feature type="transmembrane region" description="Helical" evidence="7">
    <location>
        <begin position="174"/>
        <end position="193"/>
    </location>
</feature>
<dbReference type="InterPro" id="IPR011657">
    <property type="entry name" value="CNT_C_dom"/>
</dbReference>
<dbReference type="AlphaFoldDB" id="A0AAD9J8M6"/>
<dbReference type="PANTHER" id="PTHR10590">
    <property type="entry name" value="SODIUM/NUCLEOSIDE COTRANSPORTER"/>
    <property type="match status" value="1"/>
</dbReference>
<evidence type="ECO:0000256" key="6">
    <source>
        <dbReference type="ARBA" id="ARBA00023136"/>
    </source>
</evidence>
<accession>A0AAD9J8M6</accession>
<dbReference type="GO" id="GO:0005886">
    <property type="term" value="C:plasma membrane"/>
    <property type="evidence" value="ECO:0007669"/>
    <property type="project" value="UniProtKB-SubCell"/>
</dbReference>
<protein>
    <submittedName>
        <fullName evidence="10">Uncharacterized protein</fullName>
    </submittedName>
</protein>
<comment type="subcellular location">
    <subcellularLocation>
        <location evidence="1">Cell membrane</location>
        <topology evidence="1">Multi-pass membrane protein</topology>
    </subcellularLocation>
</comment>
<evidence type="ECO:0000256" key="1">
    <source>
        <dbReference type="ARBA" id="ARBA00004651"/>
    </source>
</evidence>
<organism evidence="10 11">
    <name type="scientific">Paralvinella palmiformis</name>
    <dbReference type="NCBI Taxonomy" id="53620"/>
    <lineage>
        <taxon>Eukaryota</taxon>
        <taxon>Metazoa</taxon>
        <taxon>Spiralia</taxon>
        <taxon>Lophotrochozoa</taxon>
        <taxon>Annelida</taxon>
        <taxon>Polychaeta</taxon>
        <taxon>Sedentaria</taxon>
        <taxon>Canalipalpata</taxon>
        <taxon>Terebellida</taxon>
        <taxon>Terebelliformia</taxon>
        <taxon>Alvinellidae</taxon>
        <taxon>Paralvinella</taxon>
    </lineage>
</organism>
<keyword evidence="4 7" id="KW-0812">Transmembrane</keyword>
<name>A0AAD9J8M6_9ANNE</name>
<evidence type="ECO:0000259" key="8">
    <source>
        <dbReference type="Pfam" id="PF01773"/>
    </source>
</evidence>
<feature type="transmembrane region" description="Helical" evidence="7">
    <location>
        <begin position="47"/>
        <end position="68"/>
    </location>
</feature>
<keyword evidence="11" id="KW-1185">Reference proteome</keyword>
<keyword evidence="6 7" id="KW-0472">Membrane</keyword>
<evidence type="ECO:0000259" key="9">
    <source>
        <dbReference type="Pfam" id="PF07662"/>
    </source>
</evidence>
<dbReference type="GO" id="GO:0005415">
    <property type="term" value="F:nucleoside:sodium symporter activity"/>
    <property type="evidence" value="ECO:0007669"/>
    <property type="project" value="TreeGrafter"/>
</dbReference>
<dbReference type="Proteomes" id="UP001208570">
    <property type="component" value="Unassembled WGS sequence"/>
</dbReference>
<proteinExistence type="inferred from homology"/>
<feature type="domain" description="Concentrative nucleoside transporter N-terminal" evidence="8">
    <location>
        <begin position="1"/>
        <end position="39"/>
    </location>
</feature>
<dbReference type="Pfam" id="PF07662">
    <property type="entry name" value="Nucleos_tra2_C"/>
    <property type="match status" value="1"/>
</dbReference>
<dbReference type="InterPro" id="IPR008276">
    <property type="entry name" value="C_nuclsd_transpt"/>
</dbReference>
<keyword evidence="3" id="KW-1003">Cell membrane</keyword>
<keyword evidence="5 7" id="KW-1133">Transmembrane helix</keyword>
<dbReference type="InterPro" id="IPR002668">
    <property type="entry name" value="CNT_N_dom"/>
</dbReference>
<sequence length="290" mass="31836">MGLMVLQWQEGYEAVKWLSDYVTKIINFGYRGAAVVYGDPTMVLHPFVMMGLSLLIYVGAIMSILYYFGVTQLVAAKLAWAMAVVMGTTAIETMGVAANIMLNGAPAQHLLSGAVMSAPATIAIAKLSWPETTPERSLTKDVGTIKLSKGQERNVFEAAANGSAVAGRTVMTVVVNYISFMSILYFVDATLSWFGGRVGFPELSFEWLCSYIFYPVAFIIGIEVNQCRQIAKVIGLKVLTTEVYSYQRLGQLYDDGLFYSDKLAVFDSAESSPISKLITWIFDQIPKLVS</sequence>
<dbReference type="EMBL" id="JAODUP010000538">
    <property type="protein sequence ID" value="KAK2147740.1"/>
    <property type="molecule type" value="Genomic_DNA"/>
</dbReference>
<evidence type="ECO:0000313" key="10">
    <source>
        <dbReference type="EMBL" id="KAK2147740.1"/>
    </source>
</evidence>
<evidence type="ECO:0000256" key="2">
    <source>
        <dbReference type="ARBA" id="ARBA00009033"/>
    </source>
</evidence>
<feature type="domain" description="Concentrative nucleoside transporter C-terminal" evidence="9">
    <location>
        <begin position="109"/>
        <end position="254"/>
    </location>
</feature>
<evidence type="ECO:0000256" key="7">
    <source>
        <dbReference type="SAM" id="Phobius"/>
    </source>
</evidence>
<evidence type="ECO:0000313" key="11">
    <source>
        <dbReference type="Proteomes" id="UP001208570"/>
    </source>
</evidence>
<dbReference type="Pfam" id="PF01773">
    <property type="entry name" value="Nucleos_tra2_N"/>
    <property type="match status" value="1"/>
</dbReference>
<comment type="similarity">
    <text evidence="2">Belongs to the concentrative nucleoside transporter (CNT) (TC 2.A.41) family.</text>
</comment>
<feature type="transmembrane region" description="Helical" evidence="7">
    <location>
        <begin position="205"/>
        <end position="222"/>
    </location>
</feature>
<evidence type="ECO:0000256" key="4">
    <source>
        <dbReference type="ARBA" id="ARBA00022692"/>
    </source>
</evidence>
<gene>
    <name evidence="10" type="ORF">LSH36_538g00064</name>
</gene>
<evidence type="ECO:0000256" key="5">
    <source>
        <dbReference type="ARBA" id="ARBA00022989"/>
    </source>
</evidence>